<feature type="compositionally biased region" description="Polar residues" evidence="1">
    <location>
        <begin position="58"/>
        <end position="68"/>
    </location>
</feature>
<feature type="compositionally biased region" description="Basic residues" evidence="1">
    <location>
        <begin position="179"/>
        <end position="197"/>
    </location>
</feature>
<sequence length="197" mass="21366">MTTGQDSDDDVLPVLSKTADSGATINVLDEAETTTGYPTIPKLKTSNIRIYAVTSPANHYMSSENSAQPSNPSRKSSKNKLYVVKGSGGRTSSAGKRSQARSSTSSQIVQQVKEDQTTDARSAESDIRSIVSYFNGLGKLQDYQIKLHIRRIHTASRAATQKSPVPCAQAAGRTAQTGRRVRRHRTKSRVLPHGCHP</sequence>
<keyword evidence="3" id="KW-1185">Reference proteome</keyword>
<proteinExistence type="predicted"/>
<evidence type="ECO:0000313" key="3">
    <source>
        <dbReference type="Proteomes" id="UP001163046"/>
    </source>
</evidence>
<dbReference type="EMBL" id="MU827781">
    <property type="protein sequence ID" value="KAJ7337035.1"/>
    <property type="molecule type" value="Genomic_DNA"/>
</dbReference>
<feature type="region of interest" description="Disordered" evidence="1">
    <location>
        <begin position="58"/>
        <end position="124"/>
    </location>
</feature>
<feature type="region of interest" description="Disordered" evidence="1">
    <location>
        <begin position="157"/>
        <end position="197"/>
    </location>
</feature>
<dbReference type="Proteomes" id="UP001163046">
    <property type="component" value="Unassembled WGS sequence"/>
</dbReference>
<feature type="compositionally biased region" description="Low complexity" evidence="1">
    <location>
        <begin position="168"/>
        <end position="178"/>
    </location>
</feature>
<accession>A0A9W9YE53</accession>
<reference evidence="2" key="1">
    <citation type="submission" date="2023-01" db="EMBL/GenBank/DDBJ databases">
        <title>Genome assembly of the deep-sea coral Lophelia pertusa.</title>
        <authorList>
            <person name="Herrera S."/>
            <person name="Cordes E."/>
        </authorList>
    </citation>
    <scope>NUCLEOTIDE SEQUENCE</scope>
    <source>
        <strain evidence="2">USNM1676648</strain>
        <tissue evidence="2">Polyp</tissue>
    </source>
</reference>
<evidence type="ECO:0000313" key="2">
    <source>
        <dbReference type="EMBL" id="KAJ7337035.1"/>
    </source>
</evidence>
<evidence type="ECO:0000256" key="1">
    <source>
        <dbReference type="SAM" id="MobiDB-lite"/>
    </source>
</evidence>
<comment type="caution">
    <text evidence="2">The sequence shown here is derived from an EMBL/GenBank/DDBJ whole genome shotgun (WGS) entry which is preliminary data.</text>
</comment>
<dbReference type="AlphaFoldDB" id="A0A9W9YE53"/>
<organism evidence="2 3">
    <name type="scientific">Desmophyllum pertusum</name>
    <dbReference type="NCBI Taxonomy" id="174260"/>
    <lineage>
        <taxon>Eukaryota</taxon>
        <taxon>Metazoa</taxon>
        <taxon>Cnidaria</taxon>
        <taxon>Anthozoa</taxon>
        <taxon>Hexacorallia</taxon>
        <taxon>Scleractinia</taxon>
        <taxon>Caryophylliina</taxon>
        <taxon>Caryophylliidae</taxon>
        <taxon>Desmophyllum</taxon>
    </lineage>
</organism>
<protein>
    <submittedName>
        <fullName evidence="2">Uncharacterized protein</fullName>
    </submittedName>
</protein>
<name>A0A9W9YE53_9CNID</name>
<feature type="compositionally biased region" description="Polar residues" evidence="1">
    <location>
        <begin position="90"/>
        <end position="110"/>
    </location>
</feature>
<gene>
    <name evidence="2" type="ORF">OS493_009885</name>
</gene>
<feature type="compositionally biased region" description="Basic and acidic residues" evidence="1">
    <location>
        <begin position="112"/>
        <end position="124"/>
    </location>
</feature>